<name>A0ABD2W543_9HYME</name>
<protein>
    <recommendedName>
        <fullName evidence="3">Reverse transcriptase domain-containing protein</fullName>
    </recommendedName>
</protein>
<dbReference type="AlphaFoldDB" id="A0ABD2W543"/>
<evidence type="ECO:0008006" key="3">
    <source>
        <dbReference type="Google" id="ProtNLM"/>
    </source>
</evidence>
<proteinExistence type="predicted"/>
<reference evidence="1 2" key="1">
    <citation type="journal article" date="2024" name="bioRxiv">
        <title>A reference genome for Trichogramma kaykai: A tiny desert-dwelling parasitoid wasp with competing sex-ratio distorters.</title>
        <authorList>
            <person name="Culotta J."/>
            <person name="Lindsey A.R."/>
        </authorList>
    </citation>
    <scope>NUCLEOTIDE SEQUENCE [LARGE SCALE GENOMIC DNA]</scope>
    <source>
        <strain evidence="1 2">KSX58</strain>
    </source>
</reference>
<sequence>MYNAILQLEFRSGAQIVGFADDIILVGVAKHLWQLENQLDAAVSQVREALGDFSLETADHKMEVLLITKRR</sequence>
<organism evidence="1 2">
    <name type="scientific">Trichogramma kaykai</name>
    <dbReference type="NCBI Taxonomy" id="54128"/>
    <lineage>
        <taxon>Eukaryota</taxon>
        <taxon>Metazoa</taxon>
        <taxon>Ecdysozoa</taxon>
        <taxon>Arthropoda</taxon>
        <taxon>Hexapoda</taxon>
        <taxon>Insecta</taxon>
        <taxon>Pterygota</taxon>
        <taxon>Neoptera</taxon>
        <taxon>Endopterygota</taxon>
        <taxon>Hymenoptera</taxon>
        <taxon>Apocrita</taxon>
        <taxon>Proctotrupomorpha</taxon>
        <taxon>Chalcidoidea</taxon>
        <taxon>Trichogrammatidae</taxon>
        <taxon>Trichogramma</taxon>
    </lineage>
</organism>
<gene>
    <name evidence="1" type="ORF">TKK_016784</name>
</gene>
<keyword evidence="2" id="KW-1185">Reference proteome</keyword>
<evidence type="ECO:0000313" key="2">
    <source>
        <dbReference type="Proteomes" id="UP001627154"/>
    </source>
</evidence>
<comment type="caution">
    <text evidence="1">The sequence shown here is derived from an EMBL/GenBank/DDBJ whole genome shotgun (WGS) entry which is preliminary data.</text>
</comment>
<accession>A0ABD2W543</accession>
<evidence type="ECO:0000313" key="1">
    <source>
        <dbReference type="EMBL" id="KAL3387660.1"/>
    </source>
</evidence>
<dbReference type="Proteomes" id="UP001627154">
    <property type="component" value="Unassembled WGS sequence"/>
</dbReference>
<dbReference type="EMBL" id="JBJJXI010000136">
    <property type="protein sequence ID" value="KAL3387660.1"/>
    <property type="molecule type" value="Genomic_DNA"/>
</dbReference>